<feature type="active site" description="Charge relay system" evidence="7 8">
    <location>
        <position position="612"/>
    </location>
</feature>
<dbReference type="InterPro" id="IPR000209">
    <property type="entry name" value="Peptidase_S8/S53_dom"/>
</dbReference>
<dbReference type="Gene3D" id="2.60.40.2310">
    <property type="match status" value="1"/>
</dbReference>
<dbReference type="CDD" id="cd02120">
    <property type="entry name" value="PA_subtilisin_like"/>
    <property type="match status" value="1"/>
</dbReference>
<keyword evidence="4 8" id="KW-0378">Hydrolase</keyword>
<dbReference type="InterPro" id="IPR003137">
    <property type="entry name" value="PA_domain"/>
</dbReference>
<dbReference type="AlphaFoldDB" id="A0AAP0MIU9"/>
<evidence type="ECO:0000256" key="1">
    <source>
        <dbReference type="ARBA" id="ARBA00011073"/>
    </source>
</evidence>
<name>A0AAP0MIU9_9ROSI</name>
<proteinExistence type="inferred from homology"/>
<evidence type="ECO:0000259" key="9">
    <source>
        <dbReference type="Pfam" id="PF00082"/>
    </source>
</evidence>
<dbReference type="SUPFAM" id="SSF52743">
    <property type="entry name" value="Subtilisin-like"/>
    <property type="match status" value="2"/>
</dbReference>
<keyword evidence="14" id="KW-1185">Reference proteome</keyword>
<dbReference type="InterPro" id="IPR037045">
    <property type="entry name" value="S8pro/Inhibitor_I9_sf"/>
</dbReference>
<dbReference type="PANTHER" id="PTHR10795">
    <property type="entry name" value="PROPROTEIN CONVERTASE SUBTILISIN/KEXIN"/>
    <property type="match status" value="1"/>
</dbReference>
<dbReference type="InterPro" id="IPR041469">
    <property type="entry name" value="Subtilisin-like_FN3"/>
</dbReference>
<dbReference type="Pfam" id="PF17766">
    <property type="entry name" value="fn3_6"/>
    <property type="match status" value="1"/>
</dbReference>
<accession>A0AAP0MIU9</accession>
<feature type="domain" description="Inhibitor I9" evidence="11">
    <location>
        <begin position="65"/>
        <end position="149"/>
    </location>
</feature>
<dbReference type="PRINTS" id="PR00723">
    <property type="entry name" value="SUBTILISIN"/>
</dbReference>
<evidence type="ECO:0000313" key="14">
    <source>
        <dbReference type="Proteomes" id="UP001428341"/>
    </source>
</evidence>
<dbReference type="Gene3D" id="3.40.50.200">
    <property type="entry name" value="Peptidase S8/S53 domain"/>
    <property type="match status" value="2"/>
</dbReference>
<sequence>MSNGRNRLIEPVQDRVLIRISSSELLLEEKIPGLYFKSETMGVSNLYVLVLFSLLLTPTFAAKKSYIVYLGTHSHGKNPTADDINRARNHHHNFLGSFFGSVKKARDSISCSYGRHINGFAAILEEEHAQQLAKHPEVLSIFLDEGRKVQTTRSWDFLGLEKDNVISQNSAWNKGRFGEDVIIGVIDSGVWPESKSFSDEGMGPVPLRWRGICQNDTHYGFQCNRKLIGMRYYNQGQIEHARAQNSSFYPTPEHSTARDLDGHGTHAASTAVGNFVANVSVFGNGYGTAKGGSPRARLASYKSCWNVNGQPLDCRDSDILSAFDDAIHDGVDVLSVSLGEPSHKNTEYFKDAIAIGSFHAMMHGILVVAAAGNEGPKPDTVVNLAPWLLTVGASTMDREFTSYVTLGDEQIFKGKSIAAKGVATQTLYSLITGDNARATNAALYDRQVNPVNCHLECNPGAIDQKKINGKILLCMNHTHGIDKSQLAAQAGAAGLILVNPKQLENESLPLPYHLPTSLVEFDDAQSIIAYNNSIKNPVASVSDVKTEFNTKPSPQMAFFSSRGPSTINPNIIKPDITAPGVEIIAAYSEAVAPSKSPSDDRRIPFNACFGTSMSTPHISGIAGLLTTLHPDWSPAAIKSAIMTTATTTDHTGKNPITDYDGLKATPFEYGAGHVNPNSAMDPGLVYDLSFYDYLSYICSRGYNQSIINNFTTPEIHSCPKSFSILDFNYPTIAIPDLNESVTITRRVKNVGTHNSSYEANVEGVDGVSVVVEPNNLSFTEYGEERTFKVTFTPERNVEPKPKAEKYIFGKLIWSDSDGLHHSYIVYLGSHSHGQNPTFDDIDRARNYRNEFLGSILGSVEEAKHSISSSYFQYINGFAAVLEEEHAEQLEKVVSIFENGRMELLTTRSCDFLGMEKDNIMPPNSLWNKARFGEDVIIGNIDTGRKLIGMRYFSQGLLLLARKQDSNFTLTPDLSTGPDFHGHGTHTLSTVGGSFVKNVSAFGNVGDGQRKEGPLKPEWHLIEYAGGQTGRNFAMMKTCLCI</sequence>
<dbReference type="CDD" id="cd04852">
    <property type="entry name" value="Peptidases_S8_3"/>
    <property type="match status" value="1"/>
</dbReference>
<dbReference type="GO" id="GO:0006508">
    <property type="term" value="P:proteolysis"/>
    <property type="evidence" value="ECO:0007669"/>
    <property type="project" value="UniProtKB-KW"/>
</dbReference>
<keyword evidence="6" id="KW-0325">Glycoprotein</keyword>
<organism evidence="13 14">
    <name type="scientific">Citrus x changshan-huyou</name>
    <dbReference type="NCBI Taxonomy" id="2935761"/>
    <lineage>
        <taxon>Eukaryota</taxon>
        <taxon>Viridiplantae</taxon>
        <taxon>Streptophyta</taxon>
        <taxon>Embryophyta</taxon>
        <taxon>Tracheophyta</taxon>
        <taxon>Spermatophyta</taxon>
        <taxon>Magnoliopsida</taxon>
        <taxon>eudicotyledons</taxon>
        <taxon>Gunneridae</taxon>
        <taxon>Pentapetalae</taxon>
        <taxon>rosids</taxon>
        <taxon>malvids</taxon>
        <taxon>Sapindales</taxon>
        <taxon>Rutaceae</taxon>
        <taxon>Aurantioideae</taxon>
        <taxon>Citrus</taxon>
    </lineage>
</organism>
<dbReference type="Pfam" id="PF00082">
    <property type="entry name" value="Peptidase_S8"/>
    <property type="match status" value="1"/>
</dbReference>
<dbReference type="Pfam" id="PF05922">
    <property type="entry name" value="Inhibitor_I9"/>
    <property type="match status" value="2"/>
</dbReference>
<comment type="similarity">
    <text evidence="1 8">Belongs to the peptidase S8 family.</text>
</comment>
<feature type="active site" description="Charge relay system" evidence="7 8">
    <location>
        <position position="263"/>
    </location>
</feature>
<dbReference type="InterPro" id="IPR015500">
    <property type="entry name" value="Peptidase_S8_subtilisin-rel"/>
</dbReference>
<dbReference type="Proteomes" id="UP001428341">
    <property type="component" value="Unassembled WGS sequence"/>
</dbReference>
<dbReference type="PROSITE" id="PS00138">
    <property type="entry name" value="SUBTILASE_SER"/>
    <property type="match status" value="1"/>
</dbReference>
<evidence type="ECO:0000256" key="8">
    <source>
        <dbReference type="PROSITE-ProRule" id="PRU01240"/>
    </source>
</evidence>
<evidence type="ECO:0000256" key="4">
    <source>
        <dbReference type="ARBA" id="ARBA00022801"/>
    </source>
</evidence>
<keyword evidence="3" id="KW-0732">Signal</keyword>
<comment type="caution">
    <text evidence="13">The sequence shown here is derived from an EMBL/GenBank/DDBJ whole genome shotgun (WGS) entry which is preliminary data.</text>
</comment>
<dbReference type="InterPro" id="IPR023828">
    <property type="entry name" value="Peptidase_S8_Ser-AS"/>
</dbReference>
<feature type="domain" description="Peptidase S8/S53" evidence="9">
    <location>
        <begin position="178"/>
        <end position="672"/>
    </location>
</feature>
<dbReference type="InterPro" id="IPR045051">
    <property type="entry name" value="SBT"/>
</dbReference>
<evidence type="ECO:0000259" key="10">
    <source>
        <dbReference type="Pfam" id="PF02225"/>
    </source>
</evidence>
<dbReference type="FunFam" id="3.30.70.80:FF:000002">
    <property type="entry name" value="Subtilisin-like protease SBT5.3"/>
    <property type="match status" value="1"/>
</dbReference>
<keyword evidence="5 8" id="KW-0720">Serine protease</keyword>
<protein>
    <submittedName>
        <fullName evidence="13">Uncharacterized protein</fullName>
    </submittedName>
</protein>
<dbReference type="EMBL" id="JBCGBO010000004">
    <property type="protein sequence ID" value="KAK9209959.1"/>
    <property type="molecule type" value="Genomic_DNA"/>
</dbReference>
<evidence type="ECO:0000313" key="13">
    <source>
        <dbReference type="EMBL" id="KAK9209959.1"/>
    </source>
</evidence>
<evidence type="ECO:0000256" key="5">
    <source>
        <dbReference type="ARBA" id="ARBA00022825"/>
    </source>
</evidence>
<evidence type="ECO:0000259" key="11">
    <source>
        <dbReference type="Pfam" id="PF05922"/>
    </source>
</evidence>
<evidence type="ECO:0000256" key="6">
    <source>
        <dbReference type="ARBA" id="ARBA00023180"/>
    </source>
</evidence>
<reference evidence="13 14" key="1">
    <citation type="submission" date="2024-05" db="EMBL/GenBank/DDBJ databases">
        <title>Haplotype-resolved chromosome-level genome assembly of Huyou (Citrus changshanensis).</title>
        <authorList>
            <person name="Miao C."/>
            <person name="Chen W."/>
            <person name="Wu Y."/>
            <person name="Wang L."/>
            <person name="Zhao S."/>
            <person name="Grierson D."/>
            <person name="Xu C."/>
            <person name="Chen K."/>
        </authorList>
    </citation>
    <scope>NUCLEOTIDE SEQUENCE [LARGE SCALE GENOMIC DNA]</scope>
    <source>
        <strain evidence="13">01-14</strain>
        <tissue evidence="13">Leaf</tissue>
    </source>
</reference>
<dbReference type="Gene3D" id="3.50.30.30">
    <property type="match status" value="1"/>
</dbReference>
<dbReference type="Gene3D" id="3.30.70.80">
    <property type="entry name" value="Peptidase S8 propeptide/proteinase inhibitor I9"/>
    <property type="match status" value="1"/>
</dbReference>
<evidence type="ECO:0000259" key="12">
    <source>
        <dbReference type="Pfam" id="PF17766"/>
    </source>
</evidence>
<dbReference type="PROSITE" id="PS51892">
    <property type="entry name" value="SUBTILASE"/>
    <property type="match status" value="1"/>
</dbReference>
<keyword evidence="2 8" id="KW-0645">Protease</keyword>
<dbReference type="InterPro" id="IPR034197">
    <property type="entry name" value="Peptidases_S8_3"/>
</dbReference>
<dbReference type="GO" id="GO:0004252">
    <property type="term" value="F:serine-type endopeptidase activity"/>
    <property type="evidence" value="ECO:0007669"/>
    <property type="project" value="UniProtKB-UniRule"/>
</dbReference>
<feature type="domain" description="PA" evidence="10">
    <location>
        <begin position="457"/>
        <end position="527"/>
    </location>
</feature>
<evidence type="ECO:0000256" key="3">
    <source>
        <dbReference type="ARBA" id="ARBA00022729"/>
    </source>
</evidence>
<evidence type="ECO:0000256" key="7">
    <source>
        <dbReference type="PIRSR" id="PIRSR615500-1"/>
    </source>
</evidence>
<dbReference type="InterPro" id="IPR010259">
    <property type="entry name" value="S8pro/Inhibitor_I9"/>
</dbReference>
<dbReference type="InterPro" id="IPR036852">
    <property type="entry name" value="Peptidase_S8/S53_dom_sf"/>
</dbReference>
<dbReference type="FunFam" id="3.40.50.200:FF:000006">
    <property type="entry name" value="Subtilisin-like protease SBT1.5"/>
    <property type="match status" value="1"/>
</dbReference>
<dbReference type="Pfam" id="PF02225">
    <property type="entry name" value="PA"/>
    <property type="match status" value="1"/>
</dbReference>
<evidence type="ECO:0000256" key="2">
    <source>
        <dbReference type="ARBA" id="ARBA00022670"/>
    </source>
</evidence>
<feature type="active site" description="Charge relay system" evidence="7 8">
    <location>
        <position position="187"/>
    </location>
</feature>
<feature type="domain" description="Subtilisin-like protease fibronectin type-III" evidence="12">
    <location>
        <begin position="726"/>
        <end position="817"/>
    </location>
</feature>
<feature type="domain" description="Inhibitor I9" evidence="11">
    <location>
        <begin position="822"/>
        <end position="903"/>
    </location>
</feature>
<gene>
    <name evidence="13" type="ORF">WN944_002328</name>
</gene>